<feature type="compositionally biased region" description="Basic and acidic residues" evidence="1">
    <location>
        <begin position="409"/>
        <end position="421"/>
    </location>
</feature>
<accession>A0A6J4UL63</accession>
<feature type="compositionally biased region" description="Basic residues" evidence="1">
    <location>
        <begin position="302"/>
        <end position="325"/>
    </location>
</feature>
<feature type="compositionally biased region" description="Basic and acidic residues" evidence="1">
    <location>
        <begin position="121"/>
        <end position="135"/>
    </location>
</feature>
<feature type="compositionally biased region" description="Basic and acidic residues" evidence="1">
    <location>
        <begin position="216"/>
        <end position="227"/>
    </location>
</feature>
<feature type="compositionally biased region" description="Basic and acidic residues" evidence="1">
    <location>
        <begin position="77"/>
        <end position="98"/>
    </location>
</feature>
<evidence type="ECO:0000313" key="2">
    <source>
        <dbReference type="EMBL" id="CAA9552069.1"/>
    </source>
</evidence>
<feature type="compositionally biased region" description="Basic residues" evidence="1">
    <location>
        <begin position="32"/>
        <end position="43"/>
    </location>
</feature>
<dbReference type="EMBL" id="CADCWE010000198">
    <property type="protein sequence ID" value="CAA9552069.1"/>
    <property type="molecule type" value="Genomic_DNA"/>
</dbReference>
<feature type="compositionally biased region" description="Low complexity" evidence="1">
    <location>
        <begin position="55"/>
        <end position="65"/>
    </location>
</feature>
<organism evidence="2">
    <name type="scientific">uncultured Thermomicrobiales bacterium</name>
    <dbReference type="NCBI Taxonomy" id="1645740"/>
    <lineage>
        <taxon>Bacteria</taxon>
        <taxon>Pseudomonadati</taxon>
        <taxon>Thermomicrobiota</taxon>
        <taxon>Thermomicrobia</taxon>
        <taxon>Thermomicrobiales</taxon>
        <taxon>environmental samples</taxon>
    </lineage>
</organism>
<feature type="compositionally biased region" description="Basic and acidic residues" evidence="1">
    <location>
        <begin position="147"/>
        <end position="167"/>
    </location>
</feature>
<sequence>GSGRRGRGSNPGGATGARSPGDGLRPPGVWHRAPRPGLRRRLPRTGGDSRRRAGGRPAPSAAPARGGAGSGGAGGGGRDRREPGRLPDRPAPGDDRDLPPLGRGDAVLPGRSQGLFRRRPRNDARRRLRRGDRGVGRASARRRHHGRADGALEGALRRRSGDGADAARHHRRRVATPDRRFRGPPRGRIGRLRARLRPAVGRLQLVPGQWPVAGRAEYRPSDPRQRLDGPGLPRVLSRPPHRTRHERAPVVSGSRLRRTRDPGDQHPRVRDRGRDRHARRVGDFLGRGTVSVADRNAVPPRRDHRRPRTGIVHRRRQEGTRRRKPERGAAPAPRRRAGSRGTRLPRTVRVKDRSGGPARPPLPRRPAVARLPRHLPGGSRPAWPLVGRRRSGDAPGTVQDAADGTSHAVVDRERDGGPRRL</sequence>
<proteinExistence type="predicted"/>
<feature type="non-terminal residue" evidence="2">
    <location>
        <position position="421"/>
    </location>
</feature>
<dbReference type="AlphaFoldDB" id="A0A6J4UL63"/>
<evidence type="ECO:0000256" key="1">
    <source>
        <dbReference type="SAM" id="MobiDB-lite"/>
    </source>
</evidence>
<protein>
    <submittedName>
        <fullName evidence="2">Uncharacterized protein</fullName>
    </submittedName>
</protein>
<feature type="compositionally biased region" description="Basic and acidic residues" evidence="1">
    <location>
        <begin position="259"/>
        <end position="274"/>
    </location>
</feature>
<feature type="region of interest" description="Disordered" evidence="1">
    <location>
        <begin position="1"/>
        <end position="189"/>
    </location>
</feature>
<feature type="compositionally biased region" description="Gly residues" evidence="1">
    <location>
        <begin position="66"/>
        <end position="76"/>
    </location>
</feature>
<feature type="non-terminal residue" evidence="2">
    <location>
        <position position="1"/>
    </location>
</feature>
<name>A0A6J4UL63_9BACT</name>
<gene>
    <name evidence="2" type="ORF">AVDCRST_MAG73-2963</name>
</gene>
<feature type="region of interest" description="Disordered" evidence="1">
    <location>
        <begin position="214"/>
        <end position="421"/>
    </location>
</feature>
<feature type="compositionally biased region" description="Low complexity" evidence="1">
    <location>
        <begin position="365"/>
        <end position="376"/>
    </location>
</feature>
<reference evidence="2" key="1">
    <citation type="submission" date="2020-02" db="EMBL/GenBank/DDBJ databases">
        <authorList>
            <person name="Meier V. D."/>
        </authorList>
    </citation>
    <scope>NUCLEOTIDE SEQUENCE</scope>
    <source>
        <strain evidence="2">AVDCRST_MAG73</strain>
    </source>
</reference>